<accession>I3SJM9</accession>
<sequence>MLDIFKEDTLPEENITEGAPSIDFFEDLGNLDSWDAAGFSSVQNVECGTNGMATTGDVSGFGDLDFLELIDLDSPLFWQTTLPENWSPDK</sequence>
<evidence type="ECO:0000313" key="1">
    <source>
        <dbReference type="EMBL" id="AFK40471.1"/>
    </source>
</evidence>
<dbReference type="EMBL" id="BT140676">
    <property type="protein sequence ID" value="AFK40471.1"/>
    <property type="molecule type" value="mRNA"/>
</dbReference>
<dbReference type="AlphaFoldDB" id="I3SJM9"/>
<protein>
    <submittedName>
        <fullName evidence="1">Uncharacterized protein</fullName>
    </submittedName>
</protein>
<name>I3SJM9_LOTJA</name>
<reference evidence="1" key="1">
    <citation type="submission" date="2012-05" db="EMBL/GenBank/DDBJ databases">
        <authorList>
            <person name="Krishnakumar V."/>
            <person name="Cheung F."/>
            <person name="Xiao Y."/>
            <person name="Chan A."/>
            <person name="Moskal W.A."/>
            <person name="Town C.D."/>
        </authorList>
    </citation>
    <scope>NUCLEOTIDE SEQUENCE</scope>
</reference>
<organism evidence="1">
    <name type="scientific">Lotus japonicus</name>
    <name type="common">Lotus corniculatus var. japonicus</name>
    <dbReference type="NCBI Taxonomy" id="34305"/>
    <lineage>
        <taxon>Eukaryota</taxon>
        <taxon>Viridiplantae</taxon>
        <taxon>Streptophyta</taxon>
        <taxon>Embryophyta</taxon>
        <taxon>Tracheophyta</taxon>
        <taxon>Spermatophyta</taxon>
        <taxon>Magnoliopsida</taxon>
        <taxon>eudicotyledons</taxon>
        <taxon>Gunneridae</taxon>
        <taxon>Pentapetalae</taxon>
        <taxon>rosids</taxon>
        <taxon>fabids</taxon>
        <taxon>Fabales</taxon>
        <taxon>Fabaceae</taxon>
        <taxon>Papilionoideae</taxon>
        <taxon>50 kb inversion clade</taxon>
        <taxon>NPAAA clade</taxon>
        <taxon>Hologalegina</taxon>
        <taxon>robinioid clade</taxon>
        <taxon>Loteae</taxon>
        <taxon>Lotus</taxon>
    </lineage>
</organism>
<proteinExistence type="evidence at transcript level"/>